<dbReference type="SMART" id="SM00320">
    <property type="entry name" value="WD40"/>
    <property type="match status" value="6"/>
</dbReference>
<dbReference type="PANTHER" id="PTHR16017">
    <property type="entry name" value="GASTRULATION DEFECTIVE PROTEIN 1-RELATED"/>
    <property type="match status" value="1"/>
</dbReference>
<comment type="caution">
    <text evidence="5">The sequence shown here is derived from an EMBL/GenBank/DDBJ whole genome shotgun (WGS) entry which is preliminary data.</text>
</comment>
<protein>
    <submittedName>
        <fullName evidence="5">Uncharacterized protein</fullName>
    </submittedName>
</protein>
<keyword evidence="2" id="KW-0677">Repeat</keyword>
<feature type="repeat" description="WD" evidence="3">
    <location>
        <begin position="122"/>
        <end position="163"/>
    </location>
</feature>
<dbReference type="SUPFAM" id="SSF50978">
    <property type="entry name" value="WD40 repeat-like"/>
    <property type="match status" value="1"/>
</dbReference>
<evidence type="ECO:0000256" key="2">
    <source>
        <dbReference type="ARBA" id="ARBA00022737"/>
    </source>
</evidence>
<keyword evidence="6" id="KW-1185">Reference proteome</keyword>
<dbReference type="EMBL" id="JBBBZM010000040">
    <property type="protein sequence ID" value="KAL0637033.1"/>
    <property type="molecule type" value="Genomic_DNA"/>
</dbReference>
<feature type="repeat" description="WD" evidence="3">
    <location>
        <begin position="226"/>
        <end position="268"/>
    </location>
</feature>
<feature type="compositionally biased region" description="Acidic residues" evidence="4">
    <location>
        <begin position="89"/>
        <end position="113"/>
    </location>
</feature>
<dbReference type="InterPro" id="IPR051858">
    <property type="entry name" value="WD_repeat_GAD-1"/>
</dbReference>
<feature type="region of interest" description="Disordered" evidence="4">
    <location>
        <begin position="576"/>
        <end position="602"/>
    </location>
</feature>
<sequence>MSKSKPLKAIPGEEELEDDGIDTEQLDMAPDDPMRAFLPASFGKQKVVTNVQVQFDRTKRVPLDAPDTKGKGKAKQIQPKFQVRRVEESSDEDNDNGNDDNDDDNSDDDDEEDYPISHELVIKDHTKPVSCISLDPSGTRMATASHDYLVKFYDFPSMSSDHLRAFKSLEPSESHHIHSATFSHVDSGQHILIIPAAAQAKILTRDGDNVVEFIKGDMYLRDMHNTKGHVSEITAGAWHPTDKNVIVTAGTDSTMRIWDVNSKRQHRDIMVHKSKTGKGGRSRMCCLSWAGKGGEAAGNMIGTVALDGVLSIWAGNGPYTRPIMEVRNAHKQDTWTGGIAFSHDGRMLATRGQDGDIKLWDTRKLKIPITTRTSFPTPSAPESNIVFSPNSTNLITGDSLGNLHILSPATLRTEHTLPVSPGSPLIVVNWHAKINHILTGSANGHTHILYSPKISTRGACLVVAKAPRKRHIDDDPSITTDASAVSGDAVILPNAILGNQRVAAAAALKRGDPRRPEMPAITPWGKSQPDQGHINRSIALSSMRDEDPREALLKYAEAAEKDPIFTAAWRETQPKTIYADVEDEEEEEEEKKGRDKKRFRKY</sequence>
<dbReference type="PROSITE" id="PS50294">
    <property type="entry name" value="WD_REPEATS_REGION"/>
    <property type="match status" value="2"/>
</dbReference>
<dbReference type="Gene3D" id="2.130.10.10">
    <property type="entry name" value="YVTN repeat-like/Quinoprotein amine dehydrogenase"/>
    <property type="match status" value="2"/>
</dbReference>
<evidence type="ECO:0000313" key="5">
    <source>
        <dbReference type="EMBL" id="KAL0637033.1"/>
    </source>
</evidence>
<reference evidence="5 6" key="1">
    <citation type="submission" date="2024-02" db="EMBL/GenBank/DDBJ databases">
        <title>Discinaceae phylogenomics.</title>
        <authorList>
            <person name="Dirks A.C."/>
            <person name="James T.Y."/>
        </authorList>
    </citation>
    <scope>NUCLEOTIDE SEQUENCE [LARGE SCALE GENOMIC DNA]</scope>
    <source>
        <strain evidence="5 6">ACD0624</strain>
    </source>
</reference>
<dbReference type="Proteomes" id="UP001447188">
    <property type="component" value="Unassembled WGS sequence"/>
</dbReference>
<feature type="region of interest" description="Disordered" evidence="4">
    <location>
        <begin position="54"/>
        <end position="113"/>
    </location>
</feature>
<dbReference type="InterPro" id="IPR036322">
    <property type="entry name" value="WD40_repeat_dom_sf"/>
</dbReference>
<evidence type="ECO:0000256" key="1">
    <source>
        <dbReference type="ARBA" id="ARBA00022574"/>
    </source>
</evidence>
<evidence type="ECO:0000313" key="6">
    <source>
        <dbReference type="Proteomes" id="UP001447188"/>
    </source>
</evidence>
<dbReference type="PROSITE" id="PS50082">
    <property type="entry name" value="WD_REPEATS_2"/>
    <property type="match status" value="3"/>
</dbReference>
<proteinExistence type="predicted"/>
<dbReference type="InterPro" id="IPR015943">
    <property type="entry name" value="WD40/YVTN_repeat-like_dom_sf"/>
</dbReference>
<feature type="region of interest" description="Disordered" evidence="4">
    <location>
        <begin position="510"/>
        <end position="532"/>
    </location>
</feature>
<dbReference type="Pfam" id="PF00400">
    <property type="entry name" value="WD40"/>
    <property type="match status" value="3"/>
</dbReference>
<feature type="compositionally biased region" description="Acidic residues" evidence="4">
    <location>
        <begin position="12"/>
        <end position="25"/>
    </location>
</feature>
<dbReference type="PROSITE" id="PS00678">
    <property type="entry name" value="WD_REPEATS_1"/>
    <property type="match status" value="1"/>
</dbReference>
<keyword evidence="1 3" id="KW-0853">WD repeat</keyword>
<evidence type="ECO:0000256" key="3">
    <source>
        <dbReference type="PROSITE-ProRule" id="PRU00221"/>
    </source>
</evidence>
<feature type="compositionally biased region" description="Acidic residues" evidence="4">
    <location>
        <begin position="580"/>
        <end position="589"/>
    </location>
</feature>
<accession>A0ABR3GM81</accession>
<dbReference type="PANTHER" id="PTHR16017:SF0">
    <property type="entry name" value="WD REPEAT-CONTAINING PROTEIN 70"/>
    <property type="match status" value="1"/>
</dbReference>
<feature type="repeat" description="WD" evidence="3">
    <location>
        <begin position="339"/>
        <end position="370"/>
    </location>
</feature>
<dbReference type="InterPro" id="IPR019775">
    <property type="entry name" value="WD40_repeat_CS"/>
</dbReference>
<feature type="compositionally biased region" description="Basic and acidic residues" evidence="4">
    <location>
        <begin position="56"/>
        <end position="70"/>
    </location>
</feature>
<feature type="region of interest" description="Disordered" evidence="4">
    <location>
        <begin position="1"/>
        <end position="35"/>
    </location>
</feature>
<name>A0ABR3GM81_9PEZI</name>
<organism evidence="5 6">
    <name type="scientific">Discina gigas</name>
    <dbReference type="NCBI Taxonomy" id="1032678"/>
    <lineage>
        <taxon>Eukaryota</taxon>
        <taxon>Fungi</taxon>
        <taxon>Dikarya</taxon>
        <taxon>Ascomycota</taxon>
        <taxon>Pezizomycotina</taxon>
        <taxon>Pezizomycetes</taxon>
        <taxon>Pezizales</taxon>
        <taxon>Discinaceae</taxon>
        <taxon>Discina</taxon>
    </lineage>
</organism>
<evidence type="ECO:0000256" key="4">
    <source>
        <dbReference type="SAM" id="MobiDB-lite"/>
    </source>
</evidence>
<dbReference type="InterPro" id="IPR001680">
    <property type="entry name" value="WD40_rpt"/>
</dbReference>
<gene>
    <name evidence="5" type="ORF">Q9L58_004015</name>
</gene>